<comment type="subcellular location">
    <subcellularLocation>
        <location evidence="1">Membrane</location>
        <topology evidence="1">Multi-pass membrane protein</topology>
    </subcellularLocation>
</comment>
<reference evidence="10 11" key="1">
    <citation type="submission" date="2019-07" db="EMBL/GenBank/DDBJ databases">
        <authorList>
            <person name="Kim J.K."/>
            <person name="Cheong H.-M."/>
            <person name="Choi Y."/>
            <person name="Hwang K.J."/>
            <person name="Lee S."/>
            <person name="Choi C."/>
        </authorList>
    </citation>
    <scope>NUCLEOTIDE SEQUENCE [LARGE SCALE GENOMIC DNA]</scope>
    <source>
        <strain evidence="10 11">KS 22</strain>
    </source>
</reference>
<dbReference type="KEGG" id="cchl:FPL14_11795"/>
<dbReference type="InterPro" id="IPR036837">
    <property type="entry name" value="Cation_efflux_CTD_sf"/>
</dbReference>
<dbReference type="InterPro" id="IPR050291">
    <property type="entry name" value="CDF_Transporter"/>
</dbReference>
<dbReference type="InterPro" id="IPR027470">
    <property type="entry name" value="Cation_efflux_CTD"/>
</dbReference>
<name>A0A7G5C706_9BACL</name>
<keyword evidence="3" id="KW-0813">Transport</keyword>
<dbReference type="InterPro" id="IPR002524">
    <property type="entry name" value="Cation_efflux"/>
</dbReference>
<feature type="domain" description="Cation efflux protein transmembrane" evidence="8">
    <location>
        <begin position="41"/>
        <end position="240"/>
    </location>
</feature>
<evidence type="ECO:0000256" key="3">
    <source>
        <dbReference type="ARBA" id="ARBA00022448"/>
    </source>
</evidence>
<evidence type="ECO:0000313" key="11">
    <source>
        <dbReference type="Proteomes" id="UP000515679"/>
    </source>
</evidence>
<sequence length="332" mass="36384">MDFNRHSTPRLNACFIFCAGQTFLEGVIIVADRHHSGIVAIWISLISNIVLTIMKIGAGLVLASPVLLADGVHNAGDIIATVAALTSSMVSKKPADEDHPYGHGKAEVVASAFVAIVLVLAAFWIGFQSIGALFEPPGEESWLALCAAAISLVWKQILYLYTIKIGKATNSKSVLATAYDHLADVYASLAAVIGIGLGLLGDYLHWEWAAYGDPIAGIIVSLLVLKLAFEMGREAIDILMEHNVDAEKIAHYEDLLRTDDNVKRIDRVRAREHGHYIIVDIRIGIRNDFTIQQGHDISKQLKKLIMDFDPDVVEVMIHLNPWEPGEHELAAR</sequence>
<dbReference type="GO" id="GO:0016020">
    <property type="term" value="C:membrane"/>
    <property type="evidence" value="ECO:0007669"/>
    <property type="project" value="UniProtKB-SubCell"/>
</dbReference>
<dbReference type="GO" id="GO:0008324">
    <property type="term" value="F:monoatomic cation transmembrane transporter activity"/>
    <property type="evidence" value="ECO:0007669"/>
    <property type="project" value="InterPro"/>
</dbReference>
<feature type="domain" description="Cation efflux protein cytoplasmic" evidence="9">
    <location>
        <begin position="245"/>
        <end position="321"/>
    </location>
</feature>
<dbReference type="FunFam" id="1.20.1510.10:FF:000006">
    <property type="entry name" value="Divalent cation efflux transporter"/>
    <property type="match status" value="1"/>
</dbReference>
<evidence type="ECO:0000259" key="9">
    <source>
        <dbReference type="Pfam" id="PF16916"/>
    </source>
</evidence>
<evidence type="ECO:0000256" key="2">
    <source>
        <dbReference type="ARBA" id="ARBA00008114"/>
    </source>
</evidence>
<dbReference type="Gene3D" id="3.30.70.1350">
    <property type="entry name" value="Cation efflux protein, cytoplasmic domain"/>
    <property type="match status" value="1"/>
</dbReference>
<keyword evidence="5 7" id="KW-1133">Transmembrane helix</keyword>
<feature type="transmembrane region" description="Helical" evidence="7">
    <location>
        <begin position="108"/>
        <end position="130"/>
    </location>
</feature>
<accession>A0A7G5C706</accession>
<dbReference type="InterPro" id="IPR027469">
    <property type="entry name" value="Cation_efflux_TMD_sf"/>
</dbReference>
<feature type="transmembrane region" description="Helical" evidence="7">
    <location>
        <begin position="182"/>
        <end position="204"/>
    </location>
</feature>
<feature type="transmembrane region" description="Helical" evidence="7">
    <location>
        <begin position="210"/>
        <end position="229"/>
    </location>
</feature>
<dbReference type="PANTHER" id="PTHR43840:SF15">
    <property type="entry name" value="MITOCHONDRIAL METAL TRANSPORTER 1-RELATED"/>
    <property type="match status" value="1"/>
</dbReference>
<dbReference type="Pfam" id="PF01545">
    <property type="entry name" value="Cation_efflux"/>
    <property type="match status" value="1"/>
</dbReference>
<protein>
    <submittedName>
        <fullName evidence="10">Cation transporter</fullName>
    </submittedName>
</protein>
<keyword evidence="6 7" id="KW-0472">Membrane</keyword>
<dbReference type="Proteomes" id="UP000515679">
    <property type="component" value="Chromosome"/>
</dbReference>
<proteinExistence type="inferred from homology"/>
<gene>
    <name evidence="10" type="ORF">FPL14_11795</name>
</gene>
<feature type="transmembrane region" description="Helical" evidence="7">
    <location>
        <begin position="37"/>
        <end position="63"/>
    </location>
</feature>
<dbReference type="Pfam" id="PF16916">
    <property type="entry name" value="ZT_dimer"/>
    <property type="match status" value="1"/>
</dbReference>
<evidence type="ECO:0000256" key="1">
    <source>
        <dbReference type="ARBA" id="ARBA00004141"/>
    </source>
</evidence>
<dbReference type="InterPro" id="IPR058533">
    <property type="entry name" value="Cation_efflux_TM"/>
</dbReference>
<evidence type="ECO:0000313" key="10">
    <source>
        <dbReference type="EMBL" id="QMV44990.1"/>
    </source>
</evidence>
<evidence type="ECO:0000256" key="5">
    <source>
        <dbReference type="ARBA" id="ARBA00022989"/>
    </source>
</evidence>
<evidence type="ECO:0000256" key="7">
    <source>
        <dbReference type="SAM" id="Phobius"/>
    </source>
</evidence>
<dbReference type="Gene3D" id="1.20.1510.10">
    <property type="entry name" value="Cation efflux protein transmembrane domain"/>
    <property type="match status" value="1"/>
</dbReference>
<evidence type="ECO:0000256" key="6">
    <source>
        <dbReference type="ARBA" id="ARBA00023136"/>
    </source>
</evidence>
<comment type="similarity">
    <text evidence="2">Belongs to the cation diffusion facilitator (CDF) transporter (TC 2.A.4) family.</text>
</comment>
<dbReference type="PANTHER" id="PTHR43840">
    <property type="entry name" value="MITOCHONDRIAL METAL TRANSPORTER 1-RELATED"/>
    <property type="match status" value="1"/>
</dbReference>
<dbReference type="NCBIfam" id="TIGR01297">
    <property type="entry name" value="CDF"/>
    <property type="match status" value="1"/>
</dbReference>
<dbReference type="AlphaFoldDB" id="A0A7G5C706"/>
<keyword evidence="11" id="KW-1185">Reference proteome</keyword>
<dbReference type="EMBL" id="CP041969">
    <property type="protein sequence ID" value="QMV44990.1"/>
    <property type="molecule type" value="Genomic_DNA"/>
</dbReference>
<feature type="transmembrane region" description="Helical" evidence="7">
    <location>
        <begin position="142"/>
        <end position="161"/>
    </location>
</feature>
<evidence type="ECO:0000256" key="4">
    <source>
        <dbReference type="ARBA" id="ARBA00022692"/>
    </source>
</evidence>
<evidence type="ECO:0000259" key="8">
    <source>
        <dbReference type="Pfam" id="PF01545"/>
    </source>
</evidence>
<organism evidence="10 11">
    <name type="scientific">Cohnella cholangitidis</name>
    <dbReference type="NCBI Taxonomy" id="2598458"/>
    <lineage>
        <taxon>Bacteria</taxon>
        <taxon>Bacillati</taxon>
        <taxon>Bacillota</taxon>
        <taxon>Bacilli</taxon>
        <taxon>Bacillales</taxon>
        <taxon>Paenibacillaceae</taxon>
        <taxon>Cohnella</taxon>
    </lineage>
</organism>
<feature type="transmembrane region" description="Helical" evidence="7">
    <location>
        <begin position="12"/>
        <end position="31"/>
    </location>
</feature>
<keyword evidence="4 7" id="KW-0812">Transmembrane</keyword>
<dbReference type="SUPFAM" id="SSF160240">
    <property type="entry name" value="Cation efflux protein cytoplasmic domain-like"/>
    <property type="match status" value="1"/>
</dbReference>
<dbReference type="SUPFAM" id="SSF161111">
    <property type="entry name" value="Cation efflux protein transmembrane domain-like"/>
    <property type="match status" value="1"/>
</dbReference>